<gene>
    <name evidence="7" type="ORF">MP11Mi_21610</name>
</gene>
<reference evidence="7" key="1">
    <citation type="submission" date="2023-06" db="EMBL/GenBank/DDBJ databases">
        <title>Gordonia sp. nov. and Pseudochrobactrum sp. nov., two species isolated from the burying beetle Nicrophorus vespilloides.</title>
        <authorList>
            <person name="Poehlein A."/>
            <person name="Guzman J."/>
            <person name="Daniel R."/>
            <person name="Vilcinskas A."/>
        </authorList>
    </citation>
    <scope>NUCLEOTIDE SEQUENCE</scope>
    <source>
        <strain evidence="7">MP11Mi</strain>
    </source>
</reference>
<evidence type="ECO:0000313" key="7">
    <source>
        <dbReference type="EMBL" id="WOC13064.1"/>
    </source>
</evidence>
<dbReference type="GO" id="GO:0003700">
    <property type="term" value="F:DNA-binding transcription factor activity"/>
    <property type="evidence" value="ECO:0007669"/>
    <property type="project" value="InterPro"/>
</dbReference>
<organism evidence="7">
    <name type="scientific">Gordonia sp. MP11Mi</name>
    <dbReference type="NCBI Taxonomy" id="3022769"/>
    <lineage>
        <taxon>Bacteria</taxon>
        <taxon>Bacillati</taxon>
        <taxon>Actinomycetota</taxon>
        <taxon>Actinomycetes</taxon>
        <taxon>Mycobacteriales</taxon>
        <taxon>Gordoniaceae</taxon>
        <taxon>Gordonia</taxon>
    </lineage>
</organism>
<dbReference type="PANTHER" id="PTHR33164">
    <property type="entry name" value="TRANSCRIPTIONAL REGULATOR, MARR FAMILY"/>
    <property type="match status" value="1"/>
</dbReference>
<sequence>MCFALYSASKVASGAYRGELAALGLTYTQYVTLLALWGEDAVTVRDLGDRLRLDSGTLSPLIRRLEKSGYVERHRDQSDERLVTVHVTEAGYALQPAVDAARERVYEGFKLSVDDAVLLRDLAVRFCEAHRAHSPAHSS</sequence>
<accession>A0AA97CVB5</accession>
<comment type="subcellular location">
    <subcellularLocation>
        <location evidence="1">Cytoplasm</location>
    </subcellularLocation>
</comment>
<keyword evidence="4" id="KW-0238">DNA-binding</keyword>
<dbReference type="SUPFAM" id="SSF46785">
    <property type="entry name" value="Winged helix' DNA-binding domain"/>
    <property type="match status" value="1"/>
</dbReference>
<evidence type="ECO:0000259" key="6">
    <source>
        <dbReference type="SMART" id="SM00347"/>
    </source>
</evidence>
<protein>
    <recommendedName>
        <fullName evidence="6">HTH marR-type domain-containing protein</fullName>
    </recommendedName>
</protein>
<dbReference type="AlphaFoldDB" id="A0AA97CVB5"/>
<dbReference type="Pfam" id="PF22381">
    <property type="entry name" value="Staph_reg_Sar_Rot"/>
    <property type="match status" value="1"/>
</dbReference>
<evidence type="ECO:0000256" key="2">
    <source>
        <dbReference type="ARBA" id="ARBA00022490"/>
    </source>
</evidence>
<dbReference type="GO" id="GO:0003677">
    <property type="term" value="F:DNA binding"/>
    <property type="evidence" value="ECO:0007669"/>
    <property type="project" value="UniProtKB-KW"/>
</dbReference>
<dbReference type="InterPro" id="IPR039422">
    <property type="entry name" value="MarR/SlyA-like"/>
</dbReference>
<dbReference type="Gene3D" id="1.10.10.10">
    <property type="entry name" value="Winged helix-like DNA-binding domain superfamily/Winged helix DNA-binding domain"/>
    <property type="match status" value="1"/>
</dbReference>
<dbReference type="PRINTS" id="PR00598">
    <property type="entry name" value="HTHMARR"/>
</dbReference>
<evidence type="ECO:0000256" key="5">
    <source>
        <dbReference type="ARBA" id="ARBA00023163"/>
    </source>
</evidence>
<feature type="domain" description="HTH marR-type" evidence="6">
    <location>
        <begin position="18"/>
        <end position="118"/>
    </location>
</feature>
<proteinExistence type="predicted"/>
<dbReference type="InterPro" id="IPR055166">
    <property type="entry name" value="Transc_reg_Sar_Rot_HTH"/>
</dbReference>
<evidence type="ECO:0000256" key="3">
    <source>
        <dbReference type="ARBA" id="ARBA00023015"/>
    </source>
</evidence>
<dbReference type="SMART" id="SM00347">
    <property type="entry name" value="HTH_MARR"/>
    <property type="match status" value="1"/>
</dbReference>
<dbReference type="GO" id="GO:0005737">
    <property type="term" value="C:cytoplasm"/>
    <property type="evidence" value="ECO:0007669"/>
    <property type="project" value="UniProtKB-SubCell"/>
</dbReference>
<evidence type="ECO:0000256" key="1">
    <source>
        <dbReference type="ARBA" id="ARBA00004496"/>
    </source>
</evidence>
<dbReference type="InterPro" id="IPR036388">
    <property type="entry name" value="WH-like_DNA-bd_sf"/>
</dbReference>
<keyword evidence="2" id="KW-0963">Cytoplasm</keyword>
<dbReference type="InterPro" id="IPR000835">
    <property type="entry name" value="HTH_MarR-typ"/>
</dbReference>
<evidence type="ECO:0000256" key="4">
    <source>
        <dbReference type="ARBA" id="ARBA00023125"/>
    </source>
</evidence>
<dbReference type="InterPro" id="IPR036390">
    <property type="entry name" value="WH_DNA-bd_sf"/>
</dbReference>
<dbReference type="PANTHER" id="PTHR33164:SF5">
    <property type="entry name" value="ORGANIC HYDROPEROXIDE RESISTANCE TRANSCRIPTIONAL REGULATOR"/>
    <property type="match status" value="1"/>
</dbReference>
<dbReference type="EMBL" id="CP128986">
    <property type="protein sequence ID" value="WOC13064.1"/>
    <property type="molecule type" value="Genomic_DNA"/>
</dbReference>
<name>A0AA97CVB5_9ACTN</name>
<dbReference type="GO" id="GO:0006950">
    <property type="term" value="P:response to stress"/>
    <property type="evidence" value="ECO:0007669"/>
    <property type="project" value="TreeGrafter"/>
</dbReference>
<keyword evidence="3" id="KW-0805">Transcription regulation</keyword>
<keyword evidence="5" id="KW-0804">Transcription</keyword>